<protein>
    <submittedName>
        <fullName evidence="5">Methyltransferase domain-containing protein</fullName>
    </submittedName>
</protein>
<evidence type="ECO:0000313" key="5">
    <source>
        <dbReference type="EMBL" id="MBN8206487.1"/>
    </source>
</evidence>
<dbReference type="RefSeq" id="WP_206824099.1">
    <property type="nucleotide sequence ID" value="NZ_JAEMWU010000001.1"/>
</dbReference>
<feature type="domain" description="Methyltransferase" evidence="4">
    <location>
        <begin position="66"/>
        <end position="164"/>
    </location>
</feature>
<name>A0A939DWW8_9MICO</name>
<dbReference type="GO" id="GO:0032259">
    <property type="term" value="P:methylation"/>
    <property type="evidence" value="ECO:0007669"/>
    <property type="project" value="UniProtKB-KW"/>
</dbReference>
<sequence length="244" mass="26626">MAVDLRVRAVDAREQMDAADADPRMLARTYARFAAVNAVVSDPRGLYRRLVRPRARGCAFGGALRVLDIGCGGGDLALALARRLRRDGHPAQVTGIDIDPRAVEWSTRADPEGLVQWRCTSSADLVDAGEQYDIVLSNHVLHHLTESGLHALLAESRRLVRIGGVAEHSDIARSRTAYALFAAATWPVAGTVLAGSYIRADGLTSIRRSYTRAELAARVPPGWRVEKRMPARLLLRWEAPHGAP</sequence>
<dbReference type="PANTHER" id="PTHR43464:SF19">
    <property type="entry name" value="UBIQUINONE BIOSYNTHESIS O-METHYLTRANSFERASE, MITOCHONDRIAL"/>
    <property type="match status" value="1"/>
</dbReference>
<dbReference type="Proteomes" id="UP000664385">
    <property type="component" value="Unassembled WGS sequence"/>
</dbReference>
<evidence type="ECO:0000313" key="6">
    <source>
        <dbReference type="Proteomes" id="UP000664385"/>
    </source>
</evidence>
<keyword evidence="1 5" id="KW-0489">Methyltransferase</keyword>
<proteinExistence type="predicted"/>
<dbReference type="Gene3D" id="3.40.50.150">
    <property type="entry name" value="Vaccinia Virus protein VP39"/>
    <property type="match status" value="1"/>
</dbReference>
<dbReference type="GO" id="GO:0008168">
    <property type="term" value="F:methyltransferase activity"/>
    <property type="evidence" value="ECO:0007669"/>
    <property type="project" value="UniProtKB-KW"/>
</dbReference>
<evidence type="ECO:0000256" key="2">
    <source>
        <dbReference type="ARBA" id="ARBA00022679"/>
    </source>
</evidence>
<accession>A0A939DWW8</accession>
<evidence type="ECO:0000256" key="1">
    <source>
        <dbReference type="ARBA" id="ARBA00022603"/>
    </source>
</evidence>
<keyword evidence="2" id="KW-0808">Transferase</keyword>
<organism evidence="5 6">
    <name type="scientific">Microbacterium esteraromaticum</name>
    <dbReference type="NCBI Taxonomy" id="57043"/>
    <lineage>
        <taxon>Bacteria</taxon>
        <taxon>Bacillati</taxon>
        <taxon>Actinomycetota</taxon>
        <taxon>Actinomycetes</taxon>
        <taxon>Micrococcales</taxon>
        <taxon>Microbacteriaceae</taxon>
        <taxon>Microbacterium</taxon>
    </lineage>
</organism>
<keyword evidence="3" id="KW-0949">S-adenosyl-L-methionine</keyword>
<dbReference type="AlphaFoldDB" id="A0A939DWW8"/>
<dbReference type="SUPFAM" id="SSF53335">
    <property type="entry name" value="S-adenosyl-L-methionine-dependent methyltransferases"/>
    <property type="match status" value="1"/>
</dbReference>
<dbReference type="CDD" id="cd02440">
    <property type="entry name" value="AdoMet_MTases"/>
    <property type="match status" value="1"/>
</dbReference>
<dbReference type="InterPro" id="IPR041698">
    <property type="entry name" value="Methyltransf_25"/>
</dbReference>
<gene>
    <name evidence="5" type="ORF">JF543_11030</name>
</gene>
<comment type="caution">
    <text evidence="5">The sequence shown here is derived from an EMBL/GenBank/DDBJ whole genome shotgun (WGS) entry which is preliminary data.</text>
</comment>
<dbReference type="Pfam" id="PF13649">
    <property type="entry name" value="Methyltransf_25"/>
    <property type="match status" value="1"/>
</dbReference>
<reference evidence="5" key="1">
    <citation type="submission" date="2020-12" db="EMBL/GenBank/DDBJ databases">
        <title>PHA producing bacteria isolated from mangrove.</title>
        <authorList>
            <person name="Zheng W."/>
            <person name="Yu S."/>
            <person name="Huang Y."/>
        </authorList>
    </citation>
    <scope>NUCLEOTIDE SEQUENCE</scope>
    <source>
        <strain evidence="5">GN8-5</strain>
    </source>
</reference>
<dbReference type="InterPro" id="IPR029063">
    <property type="entry name" value="SAM-dependent_MTases_sf"/>
</dbReference>
<evidence type="ECO:0000256" key="3">
    <source>
        <dbReference type="ARBA" id="ARBA00022691"/>
    </source>
</evidence>
<dbReference type="PANTHER" id="PTHR43464">
    <property type="entry name" value="METHYLTRANSFERASE"/>
    <property type="match status" value="1"/>
</dbReference>
<evidence type="ECO:0000259" key="4">
    <source>
        <dbReference type="Pfam" id="PF13649"/>
    </source>
</evidence>
<dbReference type="EMBL" id="JAEMWU010000001">
    <property type="protein sequence ID" value="MBN8206487.1"/>
    <property type="molecule type" value="Genomic_DNA"/>
</dbReference>
<dbReference type="NCBIfam" id="NF004851">
    <property type="entry name" value="PRK06202.1"/>
    <property type="match status" value="1"/>
</dbReference>